<evidence type="ECO:0000259" key="3">
    <source>
        <dbReference type="PROSITE" id="PS50405"/>
    </source>
</evidence>
<evidence type="ECO:0008006" key="6">
    <source>
        <dbReference type="Google" id="ProtNLM"/>
    </source>
</evidence>
<dbReference type="Pfam" id="PF00043">
    <property type="entry name" value="GST_C"/>
    <property type="match status" value="1"/>
</dbReference>
<dbReference type="SFLD" id="SFLDG01153">
    <property type="entry name" value="Main.4:_Theta-like"/>
    <property type="match status" value="1"/>
</dbReference>
<evidence type="ECO:0000313" key="4">
    <source>
        <dbReference type="EMBL" id="TDG45968.1"/>
    </source>
</evidence>
<dbReference type="GO" id="GO:0006749">
    <property type="term" value="P:glutathione metabolic process"/>
    <property type="evidence" value="ECO:0007669"/>
    <property type="project" value="TreeGrafter"/>
</dbReference>
<dbReference type="PROSITE" id="PS50404">
    <property type="entry name" value="GST_NTER"/>
    <property type="match status" value="1"/>
</dbReference>
<keyword evidence="5" id="KW-1185">Reference proteome</keyword>
<accession>A0A484BB49</accession>
<dbReference type="Gene3D" id="3.40.30.10">
    <property type="entry name" value="Glutaredoxin"/>
    <property type="match status" value="1"/>
</dbReference>
<dbReference type="Pfam" id="PF13417">
    <property type="entry name" value="GST_N_3"/>
    <property type="match status" value="1"/>
</dbReference>
<dbReference type="SUPFAM" id="SSF47616">
    <property type="entry name" value="GST C-terminal domain-like"/>
    <property type="match status" value="1"/>
</dbReference>
<dbReference type="SUPFAM" id="SSF52833">
    <property type="entry name" value="Thioredoxin-like"/>
    <property type="match status" value="1"/>
</dbReference>
<evidence type="ECO:0000256" key="1">
    <source>
        <dbReference type="ARBA" id="ARBA00011738"/>
    </source>
</evidence>
<comment type="caution">
    <text evidence="4">The sequence shown here is derived from an EMBL/GenBank/DDBJ whole genome shotgun (WGS) entry which is preliminary data.</text>
</comment>
<dbReference type="InterPro" id="IPR036282">
    <property type="entry name" value="Glutathione-S-Trfase_C_sf"/>
</dbReference>
<dbReference type="AlphaFoldDB" id="A0A484BB49"/>
<dbReference type="InterPro" id="IPR036249">
    <property type="entry name" value="Thioredoxin-like_sf"/>
</dbReference>
<evidence type="ECO:0000313" key="5">
    <source>
        <dbReference type="Proteomes" id="UP000295192"/>
    </source>
</evidence>
<dbReference type="GO" id="GO:0004364">
    <property type="term" value="F:glutathione transferase activity"/>
    <property type="evidence" value="ECO:0007669"/>
    <property type="project" value="TreeGrafter"/>
</dbReference>
<dbReference type="CDD" id="cd03045">
    <property type="entry name" value="GST_N_Delta_Epsilon"/>
    <property type="match status" value="1"/>
</dbReference>
<dbReference type="EMBL" id="LSRL02000068">
    <property type="protein sequence ID" value="TDG45968.1"/>
    <property type="molecule type" value="Genomic_DNA"/>
</dbReference>
<evidence type="ECO:0000259" key="2">
    <source>
        <dbReference type="PROSITE" id="PS50404"/>
    </source>
</evidence>
<dbReference type="InterPro" id="IPR010987">
    <property type="entry name" value="Glutathione-S-Trfase_C-like"/>
</dbReference>
<gene>
    <name evidence="4" type="ORF">AWZ03_007688</name>
</gene>
<dbReference type="FunFam" id="1.20.1050.10:FF:000007">
    <property type="entry name" value="Glutathione S-transferase 1-1"/>
    <property type="match status" value="1"/>
</dbReference>
<feature type="domain" description="GST N-terminal" evidence="2">
    <location>
        <begin position="2"/>
        <end position="83"/>
    </location>
</feature>
<sequence>MSKIVLYGIDMSPPVRACLVTLKALEVPFEYKVINLGTGENRSPEFLKMNPQGTVPVLDDNGIIVTDSHAICIYLCEKYANTDALYPKDLLKRTEVNQRLFFDASVIYKALWNVSSVFWMRGITEVTKERTDNVHEALRLTETLLEKPYIAGDTVTIADFCCAATVSSVPAVFDIDEQKYPRITAWLSRLSELPYFEKYNNTGAKQYSTFMRSQWTKVEL</sequence>
<dbReference type="OMA" id="TFMRSQW"/>
<dbReference type="CDD" id="cd03177">
    <property type="entry name" value="GST_C_Delta_Epsilon"/>
    <property type="match status" value="1"/>
</dbReference>
<dbReference type="FunFam" id="3.40.30.10:FF:000034">
    <property type="entry name" value="glutathione S-transferase 1"/>
    <property type="match status" value="1"/>
</dbReference>
<dbReference type="InterPro" id="IPR004046">
    <property type="entry name" value="GST_C"/>
</dbReference>
<proteinExistence type="predicted"/>
<dbReference type="InterPro" id="IPR040079">
    <property type="entry name" value="Glutathione_S-Trfase"/>
</dbReference>
<reference evidence="4 5" key="1">
    <citation type="journal article" date="2019" name="J. Hered.">
        <title>An Improved Genome Assembly for Drosophila navojoa, the Basal Species in the mojavensis Cluster.</title>
        <authorList>
            <person name="Vanderlinde T."/>
            <person name="Dupim E.G."/>
            <person name="Nazario-Yepiz N.O."/>
            <person name="Carvalho A.B."/>
        </authorList>
    </citation>
    <scope>NUCLEOTIDE SEQUENCE [LARGE SCALE GENOMIC DNA]</scope>
    <source>
        <strain evidence="4">Navoj_Jal97</strain>
        <tissue evidence="4">Whole organism</tissue>
    </source>
</reference>
<dbReference type="PANTHER" id="PTHR43969">
    <property type="entry name" value="GLUTATHIONE S TRANSFERASE D10, ISOFORM A-RELATED"/>
    <property type="match status" value="1"/>
</dbReference>
<dbReference type="OrthoDB" id="2309723at2759"/>
<dbReference type="InterPro" id="IPR004045">
    <property type="entry name" value="Glutathione_S-Trfase_N"/>
</dbReference>
<dbReference type="SFLD" id="SFLDG00358">
    <property type="entry name" value="Main_(cytGST)"/>
    <property type="match status" value="1"/>
</dbReference>
<dbReference type="PANTHER" id="PTHR43969:SF4">
    <property type="entry name" value="FI01423P-RELATED"/>
    <property type="match status" value="1"/>
</dbReference>
<dbReference type="Gene3D" id="1.20.1050.10">
    <property type="match status" value="1"/>
</dbReference>
<organism evidence="4 5">
    <name type="scientific">Drosophila navojoa</name>
    <name type="common">Fruit fly</name>
    <dbReference type="NCBI Taxonomy" id="7232"/>
    <lineage>
        <taxon>Eukaryota</taxon>
        <taxon>Metazoa</taxon>
        <taxon>Ecdysozoa</taxon>
        <taxon>Arthropoda</taxon>
        <taxon>Hexapoda</taxon>
        <taxon>Insecta</taxon>
        <taxon>Pterygota</taxon>
        <taxon>Neoptera</taxon>
        <taxon>Endopterygota</taxon>
        <taxon>Diptera</taxon>
        <taxon>Brachycera</taxon>
        <taxon>Muscomorpha</taxon>
        <taxon>Ephydroidea</taxon>
        <taxon>Drosophilidae</taxon>
        <taxon>Drosophila</taxon>
    </lineage>
</organism>
<protein>
    <recommendedName>
        <fullName evidence="6">Glutathione S-transferase 1-like</fullName>
    </recommendedName>
</protein>
<dbReference type="Proteomes" id="UP000295192">
    <property type="component" value="Unassembled WGS sequence"/>
</dbReference>
<comment type="subunit">
    <text evidence="1">Homodimer.</text>
</comment>
<name>A0A484BB49_DRONA</name>
<dbReference type="PROSITE" id="PS50405">
    <property type="entry name" value="GST_CTER"/>
    <property type="match status" value="1"/>
</dbReference>
<feature type="domain" description="GST C-terminal" evidence="3">
    <location>
        <begin position="89"/>
        <end position="211"/>
    </location>
</feature>
<dbReference type="STRING" id="7232.A0A484BB49"/>
<dbReference type="SFLD" id="SFLDS00019">
    <property type="entry name" value="Glutathione_Transferase_(cytos"/>
    <property type="match status" value="1"/>
</dbReference>